<dbReference type="PANTHER" id="PTHR36454">
    <property type="entry name" value="LMO2823 PROTEIN"/>
    <property type="match status" value="1"/>
</dbReference>
<name>A0A7C4Y5G6_UNCW3</name>
<proteinExistence type="predicted"/>
<dbReference type="PIRSF" id="PIRSF033563">
    <property type="entry name" value="UCP033563"/>
    <property type="match status" value="1"/>
</dbReference>
<protein>
    <submittedName>
        <fullName evidence="1">DUF1015 domain-containing protein</fullName>
    </submittedName>
</protein>
<organism evidence="1">
    <name type="scientific">candidate division WOR-3 bacterium</name>
    <dbReference type="NCBI Taxonomy" id="2052148"/>
    <lineage>
        <taxon>Bacteria</taxon>
        <taxon>Bacteria division WOR-3</taxon>
    </lineage>
</organism>
<dbReference type="InterPro" id="IPR008323">
    <property type="entry name" value="UCP033563"/>
</dbReference>
<dbReference type="EMBL" id="DTHG01000034">
    <property type="protein sequence ID" value="HGW91463.1"/>
    <property type="molecule type" value="Genomic_DNA"/>
</dbReference>
<evidence type="ECO:0000313" key="1">
    <source>
        <dbReference type="EMBL" id="HGW91463.1"/>
    </source>
</evidence>
<comment type="caution">
    <text evidence="1">The sequence shown here is derived from an EMBL/GenBank/DDBJ whole genome shotgun (WGS) entry which is preliminary data.</text>
</comment>
<gene>
    <name evidence="1" type="ORF">ENV67_02850</name>
</gene>
<reference evidence="1" key="1">
    <citation type="journal article" date="2020" name="mSystems">
        <title>Genome- and Community-Level Interaction Insights into Carbon Utilization and Element Cycling Functions of Hydrothermarchaeota in Hydrothermal Sediment.</title>
        <authorList>
            <person name="Zhou Z."/>
            <person name="Liu Y."/>
            <person name="Xu W."/>
            <person name="Pan J."/>
            <person name="Luo Z.H."/>
            <person name="Li M."/>
        </authorList>
    </citation>
    <scope>NUCLEOTIDE SEQUENCE [LARGE SCALE GENOMIC DNA]</scope>
    <source>
        <strain evidence="1">SpSt-780</strain>
    </source>
</reference>
<accession>A0A7C4Y5G6</accession>
<dbReference type="AlphaFoldDB" id="A0A7C4Y5G6"/>
<sequence length="412" mass="48353">MAIVKPFKAYRPKKDIVRFVAAPPYDVLEREDAYEIAKDNPYSYLHISKPEIDLPKDVDIYDEKVYLKGKENLMKFINDGILQQDTEPYFYIYRQIWGSHIQTGIVGCASCEDYEKDIIKKHEQTREDKEIDRTRHIETLNAHDEPVFLTYIKRDEINKLVDSVVKNEPEYDFTTDDGIRHILWVVRDFGIVKKIEDEFKNIDTIYVADGHHRSAAAVRLKNILKSKNKNHTGNEEYNFFLSVIFPHNEMKILPYNRVVKDLYGKTKDEFLEEIKKIFEIEERDNPVEPDKKHTFGMYIDKRWYLLKAKESIIPYDAVGSLDVSILQENVLSKLLGIENPRKDKRIYFVGGIKGVKELMRLVDSGEYKVSFSLYPTTIEDIMRVSGEGKFMPPKSTWFEPKLRSGLFVHTLF</sequence>
<dbReference type="Pfam" id="PF06245">
    <property type="entry name" value="DUF1015"/>
    <property type="match status" value="1"/>
</dbReference>
<dbReference type="PANTHER" id="PTHR36454:SF1">
    <property type="entry name" value="DUF1015 DOMAIN-CONTAINING PROTEIN"/>
    <property type="match status" value="1"/>
</dbReference>